<feature type="active site" description="Glycyl thioester intermediate" evidence="7">
    <location>
        <position position="941"/>
    </location>
</feature>
<dbReference type="Pfam" id="PF25916">
    <property type="entry name" value="AREL1_PH-like"/>
    <property type="match status" value="1"/>
</dbReference>
<dbReference type="OrthoDB" id="6057829at2759"/>
<dbReference type="Pfam" id="PF00632">
    <property type="entry name" value="HECT"/>
    <property type="match status" value="1"/>
</dbReference>
<dbReference type="InterPro" id="IPR000569">
    <property type="entry name" value="HECT_dom"/>
</dbReference>
<gene>
    <name evidence="10" type="primary">Dwil\GK15042</name>
    <name evidence="10" type="ORF">Dwil_GK15042</name>
</gene>
<evidence type="ECO:0000313" key="11">
    <source>
        <dbReference type="Proteomes" id="UP000007798"/>
    </source>
</evidence>
<dbReference type="SMR" id="A0A0Q9WQ41"/>
<evidence type="ECO:0000259" key="9">
    <source>
        <dbReference type="PROSITE" id="PS50237"/>
    </source>
</evidence>
<dbReference type="Pfam" id="PF00630">
    <property type="entry name" value="Filamin"/>
    <property type="match status" value="1"/>
</dbReference>
<dbReference type="InterPro" id="IPR035983">
    <property type="entry name" value="Hect_E3_ubiquitin_ligase"/>
</dbReference>
<dbReference type="EC" id="2.3.2.26" evidence="3"/>
<dbReference type="GO" id="GO:0061630">
    <property type="term" value="F:ubiquitin protein ligase activity"/>
    <property type="evidence" value="ECO:0007669"/>
    <property type="project" value="UniProtKB-EC"/>
</dbReference>
<keyword evidence="8" id="KW-1133">Transmembrane helix</keyword>
<dbReference type="PROSITE" id="PS50237">
    <property type="entry name" value="HECT"/>
    <property type="match status" value="1"/>
</dbReference>
<dbReference type="InterPro" id="IPR017868">
    <property type="entry name" value="Filamin/ABP280_repeat-like"/>
</dbReference>
<dbReference type="FunFam" id="3.30.2410.10:FF:000013">
    <property type="entry name" value="Apoptosis-resistant E3 ubiquitin protein ligase 1"/>
    <property type="match status" value="1"/>
</dbReference>
<comment type="pathway">
    <text evidence="2">Protein modification; protein ubiquitination.</text>
</comment>
<keyword evidence="8" id="KW-0472">Membrane</keyword>
<keyword evidence="4" id="KW-0808">Transferase</keyword>
<evidence type="ECO:0000256" key="2">
    <source>
        <dbReference type="ARBA" id="ARBA00004906"/>
    </source>
</evidence>
<dbReference type="Gene3D" id="3.30.2160.10">
    <property type="entry name" value="Hect, E3 ligase catalytic domain"/>
    <property type="match status" value="1"/>
</dbReference>
<dbReference type="InterPro" id="IPR014756">
    <property type="entry name" value="Ig_E-set"/>
</dbReference>
<evidence type="ECO:0000256" key="7">
    <source>
        <dbReference type="PROSITE-ProRule" id="PRU00104"/>
    </source>
</evidence>
<organism evidence="10 11">
    <name type="scientific">Drosophila willistoni</name>
    <name type="common">Fruit fly</name>
    <dbReference type="NCBI Taxonomy" id="7260"/>
    <lineage>
        <taxon>Eukaryota</taxon>
        <taxon>Metazoa</taxon>
        <taxon>Ecdysozoa</taxon>
        <taxon>Arthropoda</taxon>
        <taxon>Hexapoda</taxon>
        <taxon>Insecta</taxon>
        <taxon>Pterygota</taxon>
        <taxon>Neoptera</taxon>
        <taxon>Endopterygota</taxon>
        <taxon>Diptera</taxon>
        <taxon>Brachycera</taxon>
        <taxon>Muscomorpha</taxon>
        <taxon>Ephydroidea</taxon>
        <taxon>Drosophilidae</taxon>
        <taxon>Drosophila</taxon>
        <taxon>Sophophora</taxon>
    </lineage>
</organism>
<dbReference type="SMART" id="SM00119">
    <property type="entry name" value="HECTc"/>
    <property type="match status" value="1"/>
</dbReference>
<dbReference type="GO" id="GO:0000209">
    <property type="term" value="P:protein polyubiquitination"/>
    <property type="evidence" value="ECO:0007669"/>
    <property type="project" value="TreeGrafter"/>
</dbReference>
<dbReference type="FunFam" id="2.60.40.10:FF:000975">
    <property type="entry name" value="Uncharacterized protein, isoform D"/>
    <property type="match status" value="1"/>
</dbReference>
<feature type="repeat" description="Filamin" evidence="6">
    <location>
        <begin position="316"/>
        <end position="346"/>
    </location>
</feature>
<dbReference type="Gene3D" id="2.60.40.10">
    <property type="entry name" value="Immunoglobulins"/>
    <property type="match status" value="1"/>
</dbReference>
<dbReference type="Gene3D" id="3.30.2410.10">
    <property type="entry name" value="Hect, E3 ligase catalytic domain"/>
    <property type="match status" value="1"/>
</dbReference>
<dbReference type="InterPro" id="IPR050409">
    <property type="entry name" value="E3_ubiq-protein_ligase"/>
</dbReference>
<feature type="transmembrane region" description="Helical" evidence="8">
    <location>
        <begin position="9"/>
        <end position="33"/>
    </location>
</feature>
<dbReference type="GO" id="GO:0006511">
    <property type="term" value="P:ubiquitin-dependent protein catabolic process"/>
    <property type="evidence" value="ECO:0007669"/>
    <property type="project" value="TreeGrafter"/>
</dbReference>
<dbReference type="CDD" id="cd00078">
    <property type="entry name" value="HECTc"/>
    <property type="match status" value="1"/>
</dbReference>
<dbReference type="FunFam" id="3.30.2160.10:FF:000008">
    <property type="entry name" value="Apoptosis-resistant E3 ubiquitin protein ligase 1"/>
    <property type="match status" value="1"/>
</dbReference>
<protein>
    <recommendedName>
        <fullName evidence="3">HECT-type E3 ubiquitin transferase</fullName>
        <ecNumber evidence="3">2.3.2.26</ecNumber>
    </recommendedName>
</protein>
<dbReference type="GO" id="GO:0009966">
    <property type="term" value="P:regulation of signal transduction"/>
    <property type="evidence" value="ECO:0007669"/>
    <property type="project" value="UniProtKB-ARBA"/>
</dbReference>
<evidence type="ECO:0000256" key="6">
    <source>
        <dbReference type="PROSITE-ProRule" id="PRU00087"/>
    </source>
</evidence>
<feature type="domain" description="HECT" evidence="9">
    <location>
        <begin position="640"/>
        <end position="974"/>
    </location>
</feature>
<dbReference type="SUPFAM" id="SSF81296">
    <property type="entry name" value="E set domains"/>
    <property type="match status" value="1"/>
</dbReference>
<keyword evidence="5 7" id="KW-0833">Ubl conjugation pathway</keyword>
<evidence type="ECO:0000256" key="3">
    <source>
        <dbReference type="ARBA" id="ARBA00012485"/>
    </source>
</evidence>
<accession>A0A0Q9WQ41</accession>
<evidence type="ECO:0000256" key="5">
    <source>
        <dbReference type="ARBA" id="ARBA00022786"/>
    </source>
</evidence>
<reference evidence="10 11" key="1">
    <citation type="journal article" date="2007" name="Nature">
        <title>Evolution of genes and genomes on the Drosophila phylogeny.</title>
        <authorList>
            <consortium name="Drosophila 12 Genomes Consortium"/>
            <person name="Clark A.G."/>
            <person name="Eisen M.B."/>
            <person name="Smith D.R."/>
            <person name="Bergman C.M."/>
            <person name="Oliver B."/>
            <person name="Markow T.A."/>
            <person name="Kaufman T.C."/>
            <person name="Kellis M."/>
            <person name="Gelbart W."/>
            <person name="Iyer V.N."/>
            <person name="Pollard D.A."/>
            <person name="Sackton T.B."/>
            <person name="Larracuente A.M."/>
            <person name="Singh N.D."/>
            <person name="Abad J.P."/>
            <person name="Abt D.N."/>
            <person name="Adryan B."/>
            <person name="Aguade M."/>
            <person name="Akashi H."/>
            <person name="Anderson W.W."/>
            <person name="Aquadro C.F."/>
            <person name="Ardell D.H."/>
            <person name="Arguello R."/>
            <person name="Artieri C.G."/>
            <person name="Barbash D.A."/>
            <person name="Barker D."/>
            <person name="Barsanti P."/>
            <person name="Batterham P."/>
            <person name="Batzoglou S."/>
            <person name="Begun D."/>
            <person name="Bhutkar A."/>
            <person name="Blanco E."/>
            <person name="Bosak S.A."/>
            <person name="Bradley R.K."/>
            <person name="Brand A.D."/>
            <person name="Brent M.R."/>
            <person name="Brooks A.N."/>
            <person name="Brown R.H."/>
            <person name="Butlin R.K."/>
            <person name="Caggese C."/>
            <person name="Calvi B.R."/>
            <person name="Bernardo de Carvalho A."/>
            <person name="Caspi A."/>
            <person name="Castrezana S."/>
            <person name="Celniker S.E."/>
            <person name="Chang J.L."/>
            <person name="Chapple C."/>
            <person name="Chatterji S."/>
            <person name="Chinwalla A."/>
            <person name="Civetta A."/>
            <person name="Clifton S.W."/>
            <person name="Comeron J.M."/>
            <person name="Costello J.C."/>
            <person name="Coyne J.A."/>
            <person name="Daub J."/>
            <person name="David R.G."/>
            <person name="Delcher A.L."/>
            <person name="Delehaunty K."/>
            <person name="Do C.B."/>
            <person name="Ebling H."/>
            <person name="Edwards K."/>
            <person name="Eickbush T."/>
            <person name="Evans J.D."/>
            <person name="Filipski A."/>
            <person name="Findeiss S."/>
            <person name="Freyhult E."/>
            <person name="Fulton L."/>
            <person name="Fulton R."/>
            <person name="Garcia A.C."/>
            <person name="Gardiner A."/>
            <person name="Garfield D.A."/>
            <person name="Garvin B.E."/>
            <person name="Gibson G."/>
            <person name="Gilbert D."/>
            <person name="Gnerre S."/>
            <person name="Godfrey J."/>
            <person name="Good R."/>
            <person name="Gotea V."/>
            <person name="Gravely B."/>
            <person name="Greenberg A.J."/>
            <person name="Griffiths-Jones S."/>
            <person name="Gross S."/>
            <person name="Guigo R."/>
            <person name="Gustafson E.A."/>
            <person name="Haerty W."/>
            <person name="Hahn M.W."/>
            <person name="Halligan D.L."/>
            <person name="Halpern A.L."/>
            <person name="Halter G.M."/>
            <person name="Han M.V."/>
            <person name="Heger A."/>
            <person name="Hillier L."/>
            <person name="Hinrichs A.S."/>
            <person name="Holmes I."/>
            <person name="Hoskins R.A."/>
            <person name="Hubisz M.J."/>
            <person name="Hultmark D."/>
            <person name="Huntley M.A."/>
            <person name="Jaffe D.B."/>
            <person name="Jagadeeshan S."/>
            <person name="Jeck W.R."/>
            <person name="Johnson J."/>
            <person name="Jones C.D."/>
            <person name="Jordan W.C."/>
            <person name="Karpen G.H."/>
            <person name="Kataoka E."/>
            <person name="Keightley P.D."/>
            <person name="Kheradpour P."/>
            <person name="Kirkness E.F."/>
            <person name="Koerich L.B."/>
            <person name="Kristiansen K."/>
            <person name="Kudrna D."/>
            <person name="Kulathinal R.J."/>
            <person name="Kumar S."/>
            <person name="Kwok R."/>
            <person name="Lander E."/>
            <person name="Langley C.H."/>
            <person name="Lapoint R."/>
            <person name="Lazzaro B.P."/>
            <person name="Lee S.J."/>
            <person name="Levesque L."/>
            <person name="Li R."/>
            <person name="Lin C.F."/>
            <person name="Lin M.F."/>
            <person name="Lindblad-Toh K."/>
            <person name="Llopart A."/>
            <person name="Long M."/>
            <person name="Low L."/>
            <person name="Lozovsky E."/>
            <person name="Lu J."/>
            <person name="Luo M."/>
            <person name="Machado C.A."/>
            <person name="Makalowski W."/>
            <person name="Marzo M."/>
            <person name="Matsuda M."/>
            <person name="Matzkin L."/>
            <person name="McAllister B."/>
            <person name="McBride C.S."/>
            <person name="McKernan B."/>
            <person name="McKernan K."/>
            <person name="Mendez-Lago M."/>
            <person name="Minx P."/>
            <person name="Mollenhauer M.U."/>
            <person name="Montooth K."/>
            <person name="Mount S.M."/>
            <person name="Mu X."/>
            <person name="Myers E."/>
            <person name="Negre B."/>
            <person name="Newfeld S."/>
            <person name="Nielsen R."/>
            <person name="Noor M.A."/>
            <person name="O'Grady P."/>
            <person name="Pachter L."/>
            <person name="Papaceit M."/>
            <person name="Parisi M.J."/>
            <person name="Parisi M."/>
            <person name="Parts L."/>
            <person name="Pedersen J.S."/>
            <person name="Pesole G."/>
            <person name="Phillippy A.M."/>
            <person name="Ponting C.P."/>
            <person name="Pop M."/>
            <person name="Porcelli D."/>
            <person name="Powell J.R."/>
            <person name="Prohaska S."/>
            <person name="Pruitt K."/>
            <person name="Puig M."/>
            <person name="Quesneville H."/>
            <person name="Ram K.R."/>
            <person name="Rand D."/>
            <person name="Rasmussen M.D."/>
            <person name="Reed L.K."/>
            <person name="Reenan R."/>
            <person name="Reily A."/>
            <person name="Remington K.A."/>
            <person name="Rieger T.T."/>
            <person name="Ritchie M.G."/>
            <person name="Robin C."/>
            <person name="Rogers Y.H."/>
            <person name="Rohde C."/>
            <person name="Rozas J."/>
            <person name="Rubenfield M.J."/>
            <person name="Ruiz A."/>
            <person name="Russo S."/>
            <person name="Salzberg S.L."/>
            <person name="Sanchez-Gracia A."/>
            <person name="Saranga D.J."/>
            <person name="Sato H."/>
            <person name="Schaeffer S.W."/>
            <person name="Schatz M.C."/>
            <person name="Schlenke T."/>
            <person name="Schwartz R."/>
            <person name="Segarra C."/>
            <person name="Singh R.S."/>
            <person name="Sirot L."/>
            <person name="Sirota M."/>
            <person name="Sisneros N.B."/>
            <person name="Smith C.D."/>
            <person name="Smith T.F."/>
            <person name="Spieth J."/>
            <person name="Stage D.E."/>
            <person name="Stark A."/>
            <person name="Stephan W."/>
            <person name="Strausberg R.L."/>
            <person name="Strempel S."/>
            <person name="Sturgill D."/>
            <person name="Sutton G."/>
            <person name="Sutton G.G."/>
            <person name="Tao W."/>
            <person name="Teichmann S."/>
            <person name="Tobari Y.N."/>
            <person name="Tomimura Y."/>
            <person name="Tsolas J.M."/>
            <person name="Valente V.L."/>
            <person name="Venter E."/>
            <person name="Venter J.C."/>
            <person name="Vicario S."/>
            <person name="Vieira F.G."/>
            <person name="Vilella A.J."/>
            <person name="Villasante A."/>
            <person name="Walenz B."/>
            <person name="Wang J."/>
            <person name="Wasserman M."/>
            <person name="Watts T."/>
            <person name="Wilson D."/>
            <person name="Wilson R.K."/>
            <person name="Wing R.A."/>
            <person name="Wolfner M.F."/>
            <person name="Wong A."/>
            <person name="Wong G.K."/>
            <person name="Wu C.I."/>
            <person name="Wu G."/>
            <person name="Yamamoto D."/>
            <person name="Yang H.P."/>
            <person name="Yang S.P."/>
            <person name="Yorke J.A."/>
            <person name="Yoshida K."/>
            <person name="Zdobnov E."/>
            <person name="Zhang P."/>
            <person name="Zhang Y."/>
            <person name="Zimin A.V."/>
            <person name="Baldwin J."/>
            <person name="Abdouelleil A."/>
            <person name="Abdulkadir J."/>
            <person name="Abebe A."/>
            <person name="Abera B."/>
            <person name="Abreu J."/>
            <person name="Acer S.C."/>
            <person name="Aftuck L."/>
            <person name="Alexander A."/>
            <person name="An P."/>
            <person name="Anderson E."/>
            <person name="Anderson S."/>
            <person name="Arachi H."/>
            <person name="Azer M."/>
            <person name="Bachantsang P."/>
            <person name="Barry A."/>
            <person name="Bayul T."/>
            <person name="Berlin A."/>
            <person name="Bessette D."/>
            <person name="Bloom T."/>
            <person name="Blye J."/>
            <person name="Boguslavskiy L."/>
            <person name="Bonnet C."/>
            <person name="Boukhgalter B."/>
            <person name="Bourzgui I."/>
            <person name="Brown A."/>
            <person name="Cahill P."/>
            <person name="Channer S."/>
            <person name="Cheshatsang Y."/>
            <person name="Chuda L."/>
            <person name="Citroen M."/>
            <person name="Collymore A."/>
            <person name="Cooke P."/>
            <person name="Costello M."/>
            <person name="D'Aco K."/>
            <person name="Daza R."/>
            <person name="De Haan G."/>
            <person name="DeGray S."/>
            <person name="DeMaso C."/>
            <person name="Dhargay N."/>
            <person name="Dooley K."/>
            <person name="Dooley E."/>
            <person name="Doricent M."/>
            <person name="Dorje P."/>
            <person name="Dorjee K."/>
            <person name="Dupes A."/>
            <person name="Elong R."/>
            <person name="Falk J."/>
            <person name="Farina A."/>
            <person name="Faro S."/>
            <person name="Ferguson D."/>
            <person name="Fisher S."/>
            <person name="Foley C.D."/>
            <person name="Franke A."/>
            <person name="Friedrich D."/>
            <person name="Gadbois L."/>
            <person name="Gearin G."/>
            <person name="Gearin C.R."/>
            <person name="Giannoukos G."/>
            <person name="Goode T."/>
            <person name="Graham J."/>
            <person name="Grandbois E."/>
            <person name="Grewal S."/>
            <person name="Gyaltsen K."/>
            <person name="Hafez N."/>
            <person name="Hagos B."/>
            <person name="Hall J."/>
            <person name="Henson C."/>
            <person name="Hollinger A."/>
            <person name="Honan T."/>
            <person name="Huard M.D."/>
            <person name="Hughes L."/>
            <person name="Hurhula B."/>
            <person name="Husby M.E."/>
            <person name="Kamat A."/>
            <person name="Kanga B."/>
            <person name="Kashin S."/>
            <person name="Khazanovich D."/>
            <person name="Kisner P."/>
            <person name="Lance K."/>
            <person name="Lara M."/>
            <person name="Lee W."/>
            <person name="Lennon N."/>
            <person name="Letendre F."/>
            <person name="LeVine R."/>
            <person name="Lipovsky A."/>
            <person name="Liu X."/>
            <person name="Liu J."/>
            <person name="Liu S."/>
            <person name="Lokyitsang T."/>
            <person name="Lokyitsang Y."/>
            <person name="Lubonja R."/>
            <person name="Lui A."/>
            <person name="MacDonald P."/>
            <person name="Magnisalis V."/>
            <person name="Maru K."/>
            <person name="Matthews C."/>
            <person name="McCusker W."/>
            <person name="McDonough S."/>
            <person name="Mehta T."/>
            <person name="Meldrim J."/>
            <person name="Meneus L."/>
            <person name="Mihai O."/>
            <person name="Mihalev A."/>
            <person name="Mihova T."/>
            <person name="Mittelman R."/>
            <person name="Mlenga V."/>
            <person name="Montmayeur A."/>
            <person name="Mulrain L."/>
            <person name="Navidi A."/>
            <person name="Naylor J."/>
            <person name="Negash T."/>
            <person name="Nguyen T."/>
            <person name="Nguyen N."/>
            <person name="Nicol R."/>
            <person name="Norbu C."/>
            <person name="Norbu N."/>
            <person name="Novod N."/>
            <person name="O'Neill B."/>
            <person name="Osman S."/>
            <person name="Markiewicz E."/>
            <person name="Oyono O.L."/>
            <person name="Patti C."/>
            <person name="Phunkhang P."/>
            <person name="Pierre F."/>
            <person name="Priest M."/>
            <person name="Raghuraman S."/>
            <person name="Rege F."/>
            <person name="Reyes R."/>
            <person name="Rise C."/>
            <person name="Rogov P."/>
            <person name="Ross K."/>
            <person name="Ryan E."/>
            <person name="Settipalli S."/>
            <person name="Shea T."/>
            <person name="Sherpa N."/>
            <person name="Shi L."/>
            <person name="Shih D."/>
            <person name="Sparrow T."/>
            <person name="Spaulding J."/>
            <person name="Stalker J."/>
            <person name="Stange-Thomann N."/>
            <person name="Stavropoulos S."/>
            <person name="Stone C."/>
            <person name="Strader C."/>
            <person name="Tesfaye S."/>
            <person name="Thomson T."/>
            <person name="Thoulutsang Y."/>
            <person name="Thoulutsang D."/>
            <person name="Topham K."/>
            <person name="Topping I."/>
            <person name="Tsamla T."/>
            <person name="Vassiliev H."/>
            <person name="Vo A."/>
            <person name="Wangchuk T."/>
            <person name="Wangdi T."/>
            <person name="Weiand M."/>
            <person name="Wilkinson J."/>
            <person name="Wilson A."/>
            <person name="Yadav S."/>
            <person name="Young G."/>
            <person name="Yu Q."/>
            <person name="Zembek L."/>
            <person name="Zhong D."/>
            <person name="Zimmer A."/>
            <person name="Zwirko Z."/>
            <person name="Jaffe D.B."/>
            <person name="Alvarez P."/>
            <person name="Brockman W."/>
            <person name="Butler J."/>
            <person name="Chin C."/>
            <person name="Gnerre S."/>
            <person name="Grabherr M."/>
            <person name="Kleber M."/>
            <person name="Mauceli E."/>
            <person name="MacCallum I."/>
        </authorList>
    </citation>
    <scope>NUCLEOTIDE SEQUENCE [LARGE SCALE GENOMIC DNA]</scope>
    <source>
        <strain evidence="11">Tucson 14030-0811.24</strain>
    </source>
</reference>
<dbReference type="PANTHER" id="PTHR11254">
    <property type="entry name" value="HECT DOMAIN UBIQUITIN-PROTEIN LIGASE"/>
    <property type="match status" value="1"/>
</dbReference>
<proteinExistence type="predicted"/>
<dbReference type="GO" id="GO:0005829">
    <property type="term" value="C:cytosol"/>
    <property type="evidence" value="ECO:0007669"/>
    <property type="project" value="TreeGrafter"/>
</dbReference>
<dbReference type="PANTHER" id="PTHR11254:SF340">
    <property type="entry name" value="APOPTOSIS-RESISTANT E3 UBIQUITIN PROTEIN LIGASE 1"/>
    <property type="match status" value="1"/>
</dbReference>
<dbReference type="Proteomes" id="UP000007798">
    <property type="component" value="Unassembled WGS sequence"/>
</dbReference>
<name>A0A0Q9WQ41_DROWI</name>
<dbReference type="AlphaFoldDB" id="A0A0Q9WQ41"/>
<dbReference type="SUPFAM" id="SSF56204">
    <property type="entry name" value="Hect, E3 ligase catalytic domain"/>
    <property type="match status" value="1"/>
</dbReference>
<comment type="catalytic activity">
    <reaction evidence="1">
        <text>S-ubiquitinyl-[E2 ubiquitin-conjugating enzyme]-L-cysteine + [acceptor protein]-L-lysine = [E2 ubiquitin-conjugating enzyme]-L-cysteine + N(6)-ubiquitinyl-[acceptor protein]-L-lysine.</text>
        <dbReference type="EC" id="2.3.2.26"/>
    </reaction>
</comment>
<evidence type="ECO:0000313" key="10">
    <source>
        <dbReference type="EMBL" id="KRF98303.1"/>
    </source>
</evidence>
<dbReference type="GO" id="GO:0043066">
    <property type="term" value="P:negative regulation of apoptotic process"/>
    <property type="evidence" value="ECO:0007669"/>
    <property type="project" value="TreeGrafter"/>
</dbReference>
<dbReference type="PROSITE" id="PS50194">
    <property type="entry name" value="FILAMIN_REPEAT"/>
    <property type="match status" value="1"/>
</dbReference>
<dbReference type="InterPro" id="IPR013783">
    <property type="entry name" value="Ig-like_fold"/>
</dbReference>
<evidence type="ECO:0000256" key="1">
    <source>
        <dbReference type="ARBA" id="ARBA00000885"/>
    </source>
</evidence>
<keyword evidence="8" id="KW-0812">Transmembrane</keyword>
<sequence length="974" mass="110198">MLKRSLKVLVAIVLSLMFTISLVKIVLLIWSWLQQTSNNYNSNNINNNYNYNNNEDIALSVDEWLDSVQLSKYKQLFRDKGISSLSSCGDPERLPELPPLDEQRLQRAALHLQQKLILREWLKDHRMQHHYQRLLAVEVASLEDVYWLEDSRASKILGKDWQLWSTARQNLPTSKAQLDALKAQLWSTVVKSSQHQDAWTWGGMLVVSVSVAGLVTLAAMTQPSLAPEARHSLLQYVTGKYLLPANCKVQWNWKDPARVGGTMCFVVRFFQRNGQPYPICDTDQFFVEVTEGTRKVVTISELGSSTDPNNANIAKVKFTVRTAGQYKISVLIGASHIAGSPFLRNFLPGAIDARRSRFVRPASTVICCAGSPTMMHIEPRDEFGNACVFDQNDEALQGYQVSIFDLRGIVVTSLQQAITFTYDRVNSRVSVTALFPEPICLRAVINYNEQQLPNGDFDIIVLSSSDTTLVHKNIASRKHNICYEAKLLSIYGAAKSKPRKVLCYVGPKQVTIKEMILKFIPKRIATFRLCPSTKFHFLPHLVTQLHGPVFIIDDGAQPRIELASKDRNIIAATFTHFLLKNIGGSETFKDKQDFFYHEVRKFHASYYHEKMTLKVQRDKILESSMKAAKGFSVSDWCGNFEVTFQGEQGIDWGGLRREWFELVCSSLFDARGGLFCTFHDKHQALVHPNPTRPPQLKLKHFEFAGKMVGKCLFESALGGSYRQLVRARFSRSFLAQLIGLRVHYKYFEQDDPDLYLSKIKYILDTDLDATDTLELYFVEEVYDGSGQLSKTVELIPNGAKTRVTNATKNQYLDSLAQQRLCNSVKDEVDSFLKGLNSIIPDNLLSIFDENELELLMCGTGEYSISDFKSHHIANGNSAEFRRVLGWFWAGVSNFSQTEMARLLQFTTGCSQLPPGGFQELNPQFQITAAPTFGNLPTAHTCFNQLCLPDYESYEQFEKSLLLAISEGSEGFGMV</sequence>
<dbReference type="InterPro" id="IPR058738">
    <property type="entry name" value="PH-like_AREL1"/>
</dbReference>
<evidence type="ECO:0000256" key="4">
    <source>
        <dbReference type="ARBA" id="ARBA00022679"/>
    </source>
</evidence>
<evidence type="ECO:0000256" key="8">
    <source>
        <dbReference type="SAM" id="Phobius"/>
    </source>
</evidence>
<dbReference type="Gene3D" id="3.90.1750.10">
    <property type="entry name" value="Hect, E3 ligase catalytic domains"/>
    <property type="match status" value="1"/>
</dbReference>
<keyword evidence="11" id="KW-1185">Reference proteome</keyword>
<dbReference type="EMBL" id="CH963857">
    <property type="protein sequence ID" value="KRF98303.1"/>
    <property type="molecule type" value="Genomic_DNA"/>
</dbReference>